<dbReference type="Pfam" id="PF09084">
    <property type="entry name" value="NMT1"/>
    <property type="match status" value="1"/>
</dbReference>
<organism evidence="4 5">
    <name type="scientific">Thalassotalea insulae</name>
    <dbReference type="NCBI Taxonomy" id="2056778"/>
    <lineage>
        <taxon>Bacteria</taxon>
        <taxon>Pseudomonadati</taxon>
        <taxon>Pseudomonadota</taxon>
        <taxon>Gammaproteobacteria</taxon>
        <taxon>Alteromonadales</taxon>
        <taxon>Colwelliaceae</taxon>
        <taxon>Thalassotalea</taxon>
    </lineage>
</organism>
<dbReference type="SUPFAM" id="SSF53850">
    <property type="entry name" value="Periplasmic binding protein-like II"/>
    <property type="match status" value="1"/>
</dbReference>
<dbReference type="NCBIfam" id="TIGR00254">
    <property type="entry name" value="GGDEF"/>
    <property type="match status" value="1"/>
</dbReference>
<evidence type="ECO:0000256" key="2">
    <source>
        <dbReference type="ARBA" id="ARBA00034247"/>
    </source>
</evidence>
<sequence length="532" mass="59767">MLTRILLVVALVYSGLGYTSSETNPLTEVNLQLKWRHQFQFAGYYAALEQGFYQQAGFDVNLLERLPGPTPIEQLIIGDVDYAVVGAGALVYRANGVPLVALAAIYQHSPSILVSRYRKLSELAGKKVMLSAGIMNAEINAMFESAGVNFTDIKVVPTEQPLQGFIGQKYAAFNGYQTNEPFYLEQIDIPYYVIAPSDYGVSFYGDILVTSEHQLATNPEGVARFRAATIKGWQYAIAHVDEIVELILTKYNSQKKSRELLTFEAKALIELIHADIVPIGYMNIERWQSISDILKTAGVFKQREPDLNKFLYSEYLEKGPLDWVIYYKIELLLLMAALLGMMMMVHNSRLKQTIKERTQELRQAKKQAEIDARTDVLTGLANRRHCLEVIEHDLSLAKRNGLALSVIYMDIDWFKKINDQYGHGAGDEALKKLANILKRNVRAADTPARVGGEEFVVICLEKDKQSASHLADRIRTDIQNTKIHYQDVSFNLTVSFGVTAFSDGDSVDKLLQKSDQALYEAKEGGRNKVVCI</sequence>
<dbReference type="Gene3D" id="3.30.70.270">
    <property type="match status" value="1"/>
</dbReference>
<feature type="domain" description="GGDEF" evidence="3">
    <location>
        <begin position="402"/>
        <end position="532"/>
    </location>
</feature>
<dbReference type="PANTHER" id="PTHR45138">
    <property type="entry name" value="REGULATORY COMPONENTS OF SENSORY TRANSDUCTION SYSTEM"/>
    <property type="match status" value="1"/>
</dbReference>
<keyword evidence="5" id="KW-1185">Reference proteome</keyword>
<dbReference type="RefSeq" id="WP_284245424.1">
    <property type="nucleotide sequence ID" value="NZ_BSST01000001.1"/>
</dbReference>
<dbReference type="InterPro" id="IPR050469">
    <property type="entry name" value="Diguanylate_Cyclase"/>
</dbReference>
<dbReference type="Gene3D" id="3.40.190.10">
    <property type="entry name" value="Periplasmic binding protein-like II"/>
    <property type="match status" value="2"/>
</dbReference>
<dbReference type="PANTHER" id="PTHR45138:SF9">
    <property type="entry name" value="DIGUANYLATE CYCLASE DGCM-RELATED"/>
    <property type="match status" value="1"/>
</dbReference>
<accession>A0ABQ6GUE2</accession>
<dbReference type="EMBL" id="BSST01000001">
    <property type="protein sequence ID" value="GLX79512.1"/>
    <property type="molecule type" value="Genomic_DNA"/>
</dbReference>
<evidence type="ECO:0000259" key="3">
    <source>
        <dbReference type="PROSITE" id="PS50887"/>
    </source>
</evidence>
<comment type="catalytic activity">
    <reaction evidence="2">
        <text>2 GTP = 3',3'-c-di-GMP + 2 diphosphate</text>
        <dbReference type="Rhea" id="RHEA:24898"/>
        <dbReference type="ChEBI" id="CHEBI:33019"/>
        <dbReference type="ChEBI" id="CHEBI:37565"/>
        <dbReference type="ChEBI" id="CHEBI:58805"/>
        <dbReference type="EC" id="2.7.7.65"/>
    </reaction>
</comment>
<dbReference type="SMART" id="SM00267">
    <property type="entry name" value="GGDEF"/>
    <property type="match status" value="1"/>
</dbReference>
<gene>
    <name evidence="4" type="ORF">tinsulaeT_28520</name>
</gene>
<dbReference type="InterPro" id="IPR029787">
    <property type="entry name" value="Nucleotide_cyclase"/>
</dbReference>
<dbReference type="PROSITE" id="PS50887">
    <property type="entry name" value="GGDEF"/>
    <property type="match status" value="1"/>
</dbReference>
<dbReference type="InterPro" id="IPR015168">
    <property type="entry name" value="SsuA/THI5"/>
</dbReference>
<comment type="caution">
    <text evidence="4">The sequence shown here is derived from an EMBL/GenBank/DDBJ whole genome shotgun (WGS) entry which is preliminary data.</text>
</comment>
<dbReference type="SUPFAM" id="SSF55073">
    <property type="entry name" value="Nucleotide cyclase"/>
    <property type="match status" value="1"/>
</dbReference>
<dbReference type="InterPro" id="IPR043128">
    <property type="entry name" value="Rev_trsase/Diguanyl_cyclase"/>
</dbReference>
<reference evidence="4 5" key="1">
    <citation type="submission" date="2023-03" db="EMBL/GenBank/DDBJ databases">
        <title>Draft genome sequence of Thalassotalea insulae KCTC 62186T.</title>
        <authorList>
            <person name="Sawabe T."/>
        </authorList>
    </citation>
    <scope>NUCLEOTIDE SEQUENCE [LARGE SCALE GENOMIC DNA]</scope>
    <source>
        <strain evidence="4 5">KCTC 62186</strain>
    </source>
</reference>
<evidence type="ECO:0000313" key="4">
    <source>
        <dbReference type="EMBL" id="GLX79512.1"/>
    </source>
</evidence>
<protein>
    <recommendedName>
        <fullName evidence="1">diguanylate cyclase</fullName>
        <ecNumber evidence="1">2.7.7.65</ecNumber>
    </recommendedName>
</protein>
<name>A0ABQ6GUE2_9GAMM</name>
<dbReference type="EC" id="2.7.7.65" evidence="1"/>
<dbReference type="CDD" id="cd01949">
    <property type="entry name" value="GGDEF"/>
    <property type="match status" value="1"/>
</dbReference>
<evidence type="ECO:0000313" key="5">
    <source>
        <dbReference type="Proteomes" id="UP001157186"/>
    </source>
</evidence>
<dbReference type="InterPro" id="IPR000160">
    <property type="entry name" value="GGDEF_dom"/>
</dbReference>
<dbReference type="Pfam" id="PF00990">
    <property type="entry name" value="GGDEF"/>
    <property type="match status" value="1"/>
</dbReference>
<proteinExistence type="predicted"/>
<dbReference type="Proteomes" id="UP001157186">
    <property type="component" value="Unassembled WGS sequence"/>
</dbReference>
<evidence type="ECO:0000256" key="1">
    <source>
        <dbReference type="ARBA" id="ARBA00012528"/>
    </source>
</evidence>